<proteinExistence type="predicted"/>
<name>A0A6G1C1K0_9ORYZ</name>
<evidence type="ECO:0000256" key="1">
    <source>
        <dbReference type="SAM" id="MobiDB-lite"/>
    </source>
</evidence>
<evidence type="ECO:0000313" key="3">
    <source>
        <dbReference type="Proteomes" id="UP000479710"/>
    </source>
</evidence>
<comment type="caution">
    <text evidence="2">The sequence shown here is derived from an EMBL/GenBank/DDBJ whole genome shotgun (WGS) entry which is preliminary data.</text>
</comment>
<sequence>MKSSMEMKREIEASTHLVTEKDNGVTSCSSVAMSSPYASSTPLLAISFTRQRWIKQTMR</sequence>
<dbReference type="AlphaFoldDB" id="A0A6G1C1K0"/>
<dbReference type="Proteomes" id="UP000479710">
    <property type="component" value="Unassembled WGS sequence"/>
</dbReference>
<evidence type="ECO:0000313" key="2">
    <source>
        <dbReference type="EMBL" id="KAF0894042.1"/>
    </source>
</evidence>
<keyword evidence="3" id="KW-1185">Reference proteome</keyword>
<dbReference type="EMBL" id="SPHZ02000011">
    <property type="protein sequence ID" value="KAF0894042.1"/>
    <property type="molecule type" value="Genomic_DNA"/>
</dbReference>
<feature type="compositionally biased region" description="Basic and acidic residues" evidence="1">
    <location>
        <begin position="1"/>
        <end position="23"/>
    </location>
</feature>
<protein>
    <submittedName>
        <fullName evidence="2">Uncharacterized protein</fullName>
    </submittedName>
</protein>
<organism evidence="2 3">
    <name type="scientific">Oryza meyeriana var. granulata</name>
    <dbReference type="NCBI Taxonomy" id="110450"/>
    <lineage>
        <taxon>Eukaryota</taxon>
        <taxon>Viridiplantae</taxon>
        <taxon>Streptophyta</taxon>
        <taxon>Embryophyta</taxon>
        <taxon>Tracheophyta</taxon>
        <taxon>Spermatophyta</taxon>
        <taxon>Magnoliopsida</taxon>
        <taxon>Liliopsida</taxon>
        <taxon>Poales</taxon>
        <taxon>Poaceae</taxon>
        <taxon>BOP clade</taxon>
        <taxon>Oryzoideae</taxon>
        <taxon>Oryzeae</taxon>
        <taxon>Oryzinae</taxon>
        <taxon>Oryza</taxon>
        <taxon>Oryza meyeriana</taxon>
    </lineage>
</organism>
<gene>
    <name evidence="2" type="ORF">E2562_033921</name>
</gene>
<reference evidence="2 3" key="1">
    <citation type="submission" date="2019-11" db="EMBL/GenBank/DDBJ databases">
        <title>Whole genome sequence of Oryza granulata.</title>
        <authorList>
            <person name="Li W."/>
        </authorList>
    </citation>
    <scope>NUCLEOTIDE SEQUENCE [LARGE SCALE GENOMIC DNA]</scope>
    <source>
        <strain evidence="3">cv. Menghai</strain>
        <tissue evidence="2">Leaf</tissue>
    </source>
</reference>
<feature type="region of interest" description="Disordered" evidence="1">
    <location>
        <begin position="1"/>
        <end position="24"/>
    </location>
</feature>
<accession>A0A6G1C1K0</accession>